<reference evidence="7" key="1">
    <citation type="submission" date="2016-10" db="EMBL/GenBank/DDBJ databases">
        <authorList>
            <person name="Varghese N."/>
            <person name="Submissions S."/>
        </authorList>
    </citation>
    <scope>NUCLEOTIDE SEQUENCE [LARGE SCALE GENOMIC DNA]</scope>
    <source>
        <strain evidence="7">XBD1002</strain>
    </source>
</reference>
<dbReference type="Gene3D" id="3.30.470.20">
    <property type="entry name" value="ATP-grasp fold, B domain"/>
    <property type="match status" value="1"/>
</dbReference>
<dbReference type="Pfam" id="PF13535">
    <property type="entry name" value="ATP-grasp_4"/>
    <property type="match status" value="1"/>
</dbReference>
<dbReference type="PROSITE" id="PS50975">
    <property type="entry name" value="ATP_GRASP"/>
    <property type="match status" value="1"/>
</dbReference>
<dbReference type="InterPro" id="IPR011761">
    <property type="entry name" value="ATP-grasp"/>
</dbReference>
<keyword evidence="2 4" id="KW-0547">Nucleotide-binding</keyword>
<keyword evidence="1" id="KW-0436">Ligase</keyword>
<evidence type="ECO:0000256" key="2">
    <source>
        <dbReference type="ARBA" id="ARBA00022741"/>
    </source>
</evidence>
<evidence type="ECO:0000313" key="7">
    <source>
        <dbReference type="Proteomes" id="UP000182737"/>
    </source>
</evidence>
<dbReference type="Gene3D" id="3.30.1490.20">
    <property type="entry name" value="ATP-grasp fold, A domain"/>
    <property type="match status" value="1"/>
</dbReference>
<dbReference type="GO" id="GO:0016874">
    <property type="term" value="F:ligase activity"/>
    <property type="evidence" value="ECO:0007669"/>
    <property type="project" value="UniProtKB-KW"/>
</dbReference>
<dbReference type="PANTHER" id="PTHR43585:SF2">
    <property type="entry name" value="ATP-GRASP ENZYME FSQD"/>
    <property type="match status" value="1"/>
</dbReference>
<evidence type="ECO:0000256" key="4">
    <source>
        <dbReference type="PROSITE-ProRule" id="PRU00409"/>
    </source>
</evidence>
<keyword evidence="7" id="KW-1185">Reference proteome</keyword>
<name>A0A1I3K8Q4_9SPIR</name>
<dbReference type="PANTHER" id="PTHR43585">
    <property type="entry name" value="FUMIPYRROLE BIOSYNTHESIS PROTEIN C"/>
    <property type="match status" value="1"/>
</dbReference>
<dbReference type="SUPFAM" id="SSF56059">
    <property type="entry name" value="Glutathione synthetase ATP-binding domain-like"/>
    <property type="match status" value="1"/>
</dbReference>
<evidence type="ECO:0000313" key="6">
    <source>
        <dbReference type="EMBL" id="SFI68872.1"/>
    </source>
</evidence>
<dbReference type="InterPro" id="IPR052032">
    <property type="entry name" value="ATP-dep_AA_Ligase"/>
</dbReference>
<dbReference type="RefSeq" id="WP_244882723.1">
    <property type="nucleotide sequence ID" value="NZ_FORI01000004.1"/>
</dbReference>
<protein>
    <submittedName>
        <fullName evidence="6">Biotin carboxylase</fullName>
    </submittedName>
</protein>
<dbReference type="InterPro" id="IPR040570">
    <property type="entry name" value="LAL_C2"/>
</dbReference>
<dbReference type="Pfam" id="PF18603">
    <property type="entry name" value="LAL_C2"/>
    <property type="match status" value="1"/>
</dbReference>
<dbReference type="Proteomes" id="UP000182737">
    <property type="component" value="Unassembled WGS sequence"/>
</dbReference>
<gene>
    <name evidence="6" type="ORF">SAMN04487775_104141</name>
</gene>
<evidence type="ECO:0000259" key="5">
    <source>
        <dbReference type="PROSITE" id="PS50975"/>
    </source>
</evidence>
<dbReference type="GO" id="GO:0005524">
    <property type="term" value="F:ATP binding"/>
    <property type="evidence" value="ECO:0007669"/>
    <property type="project" value="UniProtKB-UniRule"/>
</dbReference>
<dbReference type="GO" id="GO:0046872">
    <property type="term" value="F:metal ion binding"/>
    <property type="evidence" value="ECO:0007669"/>
    <property type="project" value="InterPro"/>
</dbReference>
<dbReference type="InterPro" id="IPR013815">
    <property type="entry name" value="ATP_grasp_subdomain_1"/>
</dbReference>
<evidence type="ECO:0000256" key="3">
    <source>
        <dbReference type="ARBA" id="ARBA00022840"/>
    </source>
</evidence>
<dbReference type="Gene3D" id="3.40.50.20">
    <property type="match status" value="1"/>
</dbReference>
<dbReference type="AlphaFoldDB" id="A0A1I3K8Q4"/>
<keyword evidence="3 4" id="KW-0067">ATP-binding</keyword>
<accession>A0A1I3K8Q4</accession>
<dbReference type="EMBL" id="FORI01000004">
    <property type="protein sequence ID" value="SFI68872.1"/>
    <property type="molecule type" value="Genomic_DNA"/>
</dbReference>
<organism evidence="6 7">
    <name type="scientific">Treponema bryantii</name>
    <dbReference type="NCBI Taxonomy" id="163"/>
    <lineage>
        <taxon>Bacteria</taxon>
        <taxon>Pseudomonadati</taxon>
        <taxon>Spirochaetota</taxon>
        <taxon>Spirochaetia</taxon>
        <taxon>Spirochaetales</taxon>
        <taxon>Treponemataceae</taxon>
        <taxon>Treponema</taxon>
    </lineage>
</organism>
<feature type="domain" description="ATP-grasp" evidence="5">
    <location>
        <begin position="111"/>
        <end position="308"/>
    </location>
</feature>
<sequence>MKNILILGAGLMQKPAILSAKEEGFTVNVIDADDKAVAIPYADTFRKIDLKDKEGILEYAKELKASKDGLAAVFTAGTDFSASVSYVCEALGLPAHNYQSAVNASVKTVMRECFKKSGVPSPEFLRVGKADVTDSLLNTVLSKMDFPLVIKPVDNMGARGCRMVRNETEFLPALKVAVECSRTGYAIVEEYMEGPEYSIDALVQNGTFTVTGFAVRHIKYEPYFIEVGHTMPAVLDKKIHDELISVFALGAKALGLTTGAAKADIKYTKKGPMIGEIAGRLSGGYMSGWTYPYASDLNLTKQGILIAAGREPKDLINRRKPVDYTPSELCKNAVKPYELFEVECLRTSAERAWMSIPGTVKYIENIKDYSDRAVFDVLPRATVQLGSEVDFPRNNVEKCGNVIAVSHSREAAIAVAEDAVSDVFITLEPDNQKTEKYLNGEELDDENAFPPDAFGKLTEKQLKSLNEASPIPADSTVINYIPDVLKTAEYINKTDWNYNTIQKTAEKFDILRPKHPALNQERFWKAVMRGGIQAAVYVSDTTEKNNGK</sequence>
<evidence type="ECO:0000256" key="1">
    <source>
        <dbReference type="ARBA" id="ARBA00022598"/>
    </source>
</evidence>
<proteinExistence type="predicted"/>